<dbReference type="InterPro" id="IPR056453">
    <property type="entry name" value="HTH_DNAJC9"/>
</dbReference>
<evidence type="ECO:0000259" key="2">
    <source>
        <dbReference type="PROSITE" id="PS50076"/>
    </source>
</evidence>
<dbReference type="Proteomes" id="UP000094527">
    <property type="component" value="Unassembled WGS sequence"/>
</dbReference>
<evidence type="ECO:0000313" key="4">
    <source>
        <dbReference type="Proteomes" id="UP000094527"/>
    </source>
</evidence>
<sequence length="245" mass="28289">MDVVRELFETEDLYWILGILKEKVRDERALRSAYMKAALKYHPDKAPSEGTEAFTKKFQIIQKVYELFKDEDRRKVYDQTGTWPTDEDIKSHVSTSARLDEDSILEFQKTYQGSEEERQDIKKYYEEGKGDFSYIFDHVFFLNPLDDEEKVDSIIESLIESGEIKRLPKKPKSVKIREKKLKRARQEAAQAEAIMKKINLGGGMDDLTKMILAKRNSSGSFLADLAKKYGDADAGTKLKPTQPKT</sequence>
<dbReference type="PROSITE" id="PS50076">
    <property type="entry name" value="DNAJ_2"/>
    <property type="match status" value="1"/>
</dbReference>
<dbReference type="Pfam" id="PF00226">
    <property type="entry name" value="DnaJ"/>
    <property type="match status" value="1"/>
</dbReference>
<reference evidence="3 4" key="1">
    <citation type="journal article" date="2016" name="Genome Biol. Evol.">
        <title>Gene Family Evolution Reflects Adaptation to Soil Environmental Stressors in the Genome of the Collembolan Orchesella cincta.</title>
        <authorList>
            <person name="Faddeeva-Vakhrusheva A."/>
            <person name="Derks M.F."/>
            <person name="Anvar S.Y."/>
            <person name="Agamennone V."/>
            <person name="Suring W."/>
            <person name="Smit S."/>
            <person name="van Straalen N.M."/>
            <person name="Roelofs D."/>
        </authorList>
    </citation>
    <scope>NUCLEOTIDE SEQUENCE [LARGE SCALE GENOMIC DNA]</scope>
    <source>
        <tissue evidence="3">Mixed pool</tissue>
    </source>
</reference>
<dbReference type="GO" id="GO:0005634">
    <property type="term" value="C:nucleus"/>
    <property type="evidence" value="ECO:0007669"/>
    <property type="project" value="TreeGrafter"/>
</dbReference>
<dbReference type="Pfam" id="PF23302">
    <property type="entry name" value="HTH_DNAJC9"/>
    <property type="match status" value="1"/>
</dbReference>
<feature type="coiled-coil region" evidence="1">
    <location>
        <begin position="174"/>
        <end position="201"/>
    </location>
</feature>
<dbReference type="PANTHER" id="PTHR44144:SF1">
    <property type="entry name" value="DNAJ HOMOLOG SUBFAMILY C MEMBER 9"/>
    <property type="match status" value="1"/>
</dbReference>
<dbReference type="InterPro" id="IPR036869">
    <property type="entry name" value="J_dom_sf"/>
</dbReference>
<dbReference type="SMART" id="SM00271">
    <property type="entry name" value="DnaJ"/>
    <property type="match status" value="1"/>
</dbReference>
<organism evidence="3 4">
    <name type="scientific">Orchesella cincta</name>
    <name type="common">Springtail</name>
    <name type="synonym">Podura cincta</name>
    <dbReference type="NCBI Taxonomy" id="48709"/>
    <lineage>
        <taxon>Eukaryota</taxon>
        <taxon>Metazoa</taxon>
        <taxon>Ecdysozoa</taxon>
        <taxon>Arthropoda</taxon>
        <taxon>Hexapoda</taxon>
        <taxon>Collembola</taxon>
        <taxon>Entomobryomorpha</taxon>
        <taxon>Entomobryoidea</taxon>
        <taxon>Orchesellidae</taxon>
        <taxon>Orchesellinae</taxon>
        <taxon>Orchesella</taxon>
    </lineage>
</organism>
<dbReference type="STRING" id="48709.A0A1D2MSG3"/>
<dbReference type="OMA" id="KMHPDRP"/>
<dbReference type="PRINTS" id="PR00625">
    <property type="entry name" value="JDOMAIN"/>
</dbReference>
<dbReference type="Gene3D" id="1.10.287.110">
    <property type="entry name" value="DnaJ domain"/>
    <property type="match status" value="1"/>
</dbReference>
<dbReference type="InterPro" id="IPR052594">
    <property type="entry name" value="J_domain-containing_protein"/>
</dbReference>
<evidence type="ECO:0000256" key="1">
    <source>
        <dbReference type="SAM" id="Coils"/>
    </source>
</evidence>
<dbReference type="GO" id="GO:0005737">
    <property type="term" value="C:cytoplasm"/>
    <property type="evidence" value="ECO:0007669"/>
    <property type="project" value="TreeGrafter"/>
</dbReference>
<gene>
    <name evidence="3" type="ORF">Ocin01_10621</name>
</gene>
<name>A0A1D2MSG3_ORCCI</name>
<accession>A0A1D2MSG3</accession>
<dbReference type="PANTHER" id="PTHR44144">
    <property type="entry name" value="DNAJ HOMOLOG SUBFAMILY C MEMBER 9"/>
    <property type="match status" value="1"/>
</dbReference>
<proteinExistence type="predicted"/>
<dbReference type="EMBL" id="LJIJ01000587">
    <property type="protein sequence ID" value="ODM96059.1"/>
    <property type="molecule type" value="Genomic_DNA"/>
</dbReference>
<dbReference type="CDD" id="cd06257">
    <property type="entry name" value="DnaJ"/>
    <property type="match status" value="1"/>
</dbReference>
<dbReference type="GO" id="GO:0031072">
    <property type="term" value="F:heat shock protein binding"/>
    <property type="evidence" value="ECO:0007669"/>
    <property type="project" value="TreeGrafter"/>
</dbReference>
<comment type="caution">
    <text evidence="3">The sequence shown here is derived from an EMBL/GenBank/DDBJ whole genome shotgun (WGS) entry which is preliminary data.</text>
</comment>
<feature type="domain" description="J" evidence="2">
    <location>
        <begin position="12"/>
        <end position="81"/>
    </location>
</feature>
<protein>
    <submittedName>
        <fullName evidence="3">DnaJ subfamily C member 9</fullName>
    </submittedName>
</protein>
<keyword evidence="4" id="KW-1185">Reference proteome</keyword>
<dbReference type="OrthoDB" id="110024at2759"/>
<dbReference type="SUPFAM" id="SSF46565">
    <property type="entry name" value="Chaperone J-domain"/>
    <property type="match status" value="1"/>
</dbReference>
<evidence type="ECO:0000313" key="3">
    <source>
        <dbReference type="EMBL" id="ODM96059.1"/>
    </source>
</evidence>
<dbReference type="InterPro" id="IPR001623">
    <property type="entry name" value="DnaJ_domain"/>
</dbReference>
<dbReference type="AlphaFoldDB" id="A0A1D2MSG3"/>
<keyword evidence="1" id="KW-0175">Coiled coil</keyword>